<evidence type="ECO:0000256" key="5">
    <source>
        <dbReference type="ARBA" id="ARBA00022692"/>
    </source>
</evidence>
<dbReference type="EMBL" id="BMLI01000001">
    <property type="protein sequence ID" value="GGM95670.1"/>
    <property type="molecule type" value="Genomic_DNA"/>
</dbReference>
<dbReference type="RefSeq" id="WP_169409399.1">
    <property type="nucleotide sequence ID" value="NZ_BMLI01000001.1"/>
</dbReference>
<sequence>MFVDGLAYAAISRNMAQGFGTFWAPYFADSFWLNYNNLCAFFCEHPPLMFGMQSMLFKIMGDTTAVENCYNALVLAATIVLITLIWRQLFAHNPSLKAQAWLPVLMWYSLRIVWWAVPNNMLDTTMAMFCLAACYTQTRALSCKGNAIGHWILSSLFIFLACLTKGPVGLFPVAFPVLHYLVYKEKPKRVFGGTAILTLTFALLLIITLAYPPANLLLTSYFEGQVMMAILQKREHAGEHWTAHFYLLKMLLVNCIPHLILTGGIWLIARLQIVKAALSDSTKRTVFLNLLIIMSIIGPMSVSIKQSDPYLMPLTPFVAILFAAVSVERIVLWCRQFRFQSRFVFITASVCCVIIMVYSLFNPAWDRMYEVSTDLARHIPAGRHIYLAPDISTSSELQTPLQRYARLSVAFDSTATRYTYLDDPATASDSITASPHFRVVPLAGSAMLVIRLDNGSISAK</sequence>
<evidence type="ECO:0000256" key="3">
    <source>
        <dbReference type="ARBA" id="ARBA00022676"/>
    </source>
</evidence>
<organism evidence="10 11">
    <name type="scientific">Dyadobacter beijingensis</name>
    <dbReference type="NCBI Taxonomy" id="365489"/>
    <lineage>
        <taxon>Bacteria</taxon>
        <taxon>Pseudomonadati</taxon>
        <taxon>Bacteroidota</taxon>
        <taxon>Cytophagia</taxon>
        <taxon>Cytophagales</taxon>
        <taxon>Spirosomataceae</taxon>
        <taxon>Dyadobacter</taxon>
    </lineage>
</organism>
<keyword evidence="7 8" id="KW-0472">Membrane</keyword>
<evidence type="ECO:0000256" key="4">
    <source>
        <dbReference type="ARBA" id="ARBA00022679"/>
    </source>
</evidence>
<dbReference type="PANTHER" id="PTHR33908:SF11">
    <property type="entry name" value="MEMBRANE PROTEIN"/>
    <property type="match status" value="1"/>
</dbReference>
<keyword evidence="2" id="KW-1003">Cell membrane</keyword>
<keyword evidence="3" id="KW-0328">Glycosyltransferase</keyword>
<evidence type="ECO:0000256" key="6">
    <source>
        <dbReference type="ARBA" id="ARBA00022989"/>
    </source>
</evidence>
<gene>
    <name evidence="10" type="ORF">GCM10010967_31440</name>
</gene>
<feature type="domain" description="Glycosyltransferase RgtA/B/C/D-like" evidence="9">
    <location>
        <begin position="45"/>
        <end position="208"/>
    </location>
</feature>
<dbReference type="Proteomes" id="UP000632339">
    <property type="component" value="Unassembled WGS sequence"/>
</dbReference>
<evidence type="ECO:0000256" key="2">
    <source>
        <dbReference type="ARBA" id="ARBA00022475"/>
    </source>
</evidence>
<keyword evidence="11" id="KW-1185">Reference proteome</keyword>
<evidence type="ECO:0000313" key="11">
    <source>
        <dbReference type="Proteomes" id="UP000632339"/>
    </source>
</evidence>
<feature type="transmembrane region" description="Helical" evidence="8">
    <location>
        <begin position="343"/>
        <end position="361"/>
    </location>
</feature>
<keyword evidence="6 8" id="KW-1133">Transmembrane helix</keyword>
<evidence type="ECO:0000256" key="8">
    <source>
        <dbReference type="SAM" id="Phobius"/>
    </source>
</evidence>
<keyword evidence="5 8" id="KW-0812">Transmembrane</keyword>
<accession>A0ABQ2I1D8</accession>
<evidence type="ECO:0000256" key="1">
    <source>
        <dbReference type="ARBA" id="ARBA00004651"/>
    </source>
</evidence>
<feature type="transmembrane region" description="Helical" evidence="8">
    <location>
        <begin position="190"/>
        <end position="211"/>
    </location>
</feature>
<dbReference type="InterPro" id="IPR050297">
    <property type="entry name" value="LipidA_mod_glycosyltrf_83"/>
</dbReference>
<feature type="transmembrane region" description="Helical" evidence="8">
    <location>
        <begin position="285"/>
        <end position="304"/>
    </location>
</feature>
<name>A0ABQ2I1D8_9BACT</name>
<dbReference type="Pfam" id="PF13231">
    <property type="entry name" value="PMT_2"/>
    <property type="match status" value="1"/>
</dbReference>
<comment type="caution">
    <text evidence="10">The sequence shown here is derived from an EMBL/GenBank/DDBJ whole genome shotgun (WGS) entry which is preliminary data.</text>
</comment>
<dbReference type="PANTHER" id="PTHR33908">
    <property type="entry name" value="MANNOSYLTRANSFERASE YKCB-RELATED"/>
    <property type="match status" value="1"/>
</dbReference>
<feature type="transmembrane region" description="Helical" evidence="8">
    <location>
        <begin position="70"/>
        <end position="86"/>
    </location>
</feature>
<reference evidence="11" key="1">
    <citation type="journal article" date="2019" name="Int. J. Syst. Evol. Microbiol.">
        <title>The Global Catalogue of Microorganisms (GCM) 10K type strain sequencing project: providing services to taxonomists for standard genome sequencing and annotation.</title>
        <authorList>
            <consortium name="The Broad Institute Genomics Platform"/>
            <consortium name="The Broad Institute Genome Sequencing Center for Infectious Disease"/>
            <person name="Wu L."/>
            <person name="Ma J."/>
        </authorList>
    </citation>
    <scope>NUCLEOTIDE SEQUENCE [LARGE SCALE GENOMIC DNA]</scope>
    <source>
        <strain evidence="11">CGMCC 1.6375</strain>
    </source>
</reference>
<dbReference type="InterPro" id="IPR038731">
    <property type="entry name" value="RgtA/B/C-like"/>
</dbReference>
<proteinExistence type="predicted"/>
<feature type="transmembrane region" description="Helical" evidence="8">
    <location>
        <begin position="251"/>
        <end position="273"/>
    </location>
</feature>
<evidence type="ECO:0000259" key="9">
    <source>
        <dbReference type="Pfam" id="PF13231"/>
    </source>
</evidence>
<comment type="subcellular location">
    <subcellularLocation>
        <location evidence="1">Cell membrane</location>
        <topology evidence="1">Multi-pass membrane protein</topology>
    </subcellularLocation>
</comment>
<evidence type="ECO:0000256" key="7">
    <source>
        <dbReference type="ARBA" id="ARBA00023136"/>
    </source>
</evidence>
<evidence type="ECO:0000313" key="10">
    <source>
        <dbReference type="EMBL" id="GGM95670.1"/>
    </source>
</evidence>
<keyword evidence="4" id="KW-0808">Transferase</keyword>
<feature type="transmembrane region" description="Helical" evidence="8">
    <location>
        <begin position="310"/>
        <end position="331"/>
    </location>
</feature>
<protein>
    <recommendedName>
        <fullName evidence="9">Glycosyltransferase RgtA/B/C/D-like domain-containing protein</fullName>
    </recommendedName>
</protein>
<feature type="transmembrane region" description="Helical" evidence="8">
    <location>
        <begin position="151"/>
        <end position="178"/>
    </location>
</feature>